<keyword evidence="2" id="KW-1185">Reference proteome</keyword>
<proteinExistence type="predicted"/>
<comment type="caution">
    <text evidence="1">The sequence shown here is derived from an EMBL/GenBank/DDBJ whole genome shotgun (WGS) entry which is preliminary data.</text>
</comment>
<protein>
    <submittedName>
        <fullName evidence="1">Uncharacterized protein</fullName>
    </submittedName>
</protein>
<evidence type="ECO:0000313" key="2">
    <source>
        <dbReference type="Proteomes" id="UP001056120"/>
    </source>
</evidence>
<organism evidence="1 2">
    <name type="scientific">Smallanthus sonchifolius</name>
    <dbReference type="NCBI Taxonomy" id="185202"/>
    <lineage>
        <taxon>Eukaryota</taxon>
        <taxon>Viridiplantae</taxon>
        <taxon>Streptophyta</taxon>
        <taxon>Embryophyta</taxon>
        <taxon>Tracheophyta</taxon>
        <taxon>Spermatophyta</taxon>
        <taxon>Magnoliopsida</taxon>
        <taxon>eudicotyledons</taxon>
        <taxon>Gunneridae</taxon>
        <taxon>Pentapetalae</taxon>
        <taxon>asterids</taxon>
        <taxon>campanulids</taxon>
        <taxon>Asterales</taxon>
        <taxon>Asteraceae</taxon>
        <taxon>Asteroideae</taxon>
        <taxon>Heliantheae alliance</taxon>
        <taxon>Millerieae</taxon>
        <taxon>Smallanthus</taxon>
    </lineage>
</organism>
<accession>A0ACB9EB99</accession>
<name>A0ACB9EB99_9ASTR</name>
<reference evidence="2" key="1">
    <citation type="journal article" date="2022" name="Mol. Ecol. Resour.">
        <title>The genomes of chicory, endive, great burdock and yacon provide insights into Asteraceae palaeo-polyploidization history and plant inulin production.</title>
        <authorList>
            <person name="Fan W."/>
            <person name="Wang S."/>
            <person name="Wang H."/>
            <person name="Wang A."/>
            <person name="Jiang F."/>
            <person name="Liu H."/>
            <person name="Zhao H."/>
            <person name="Xu D."/>
            <person name="Zhang Y."/>
        </authorList>
    </citation>
    <scope>NUCLEOTIDE SEQUENCE [LARGE SCALE GENOMIC DNA]</scope>
    <source>
        <strain evidence="2">cv. Yunnan</strain>
    </source>
</reference>
<dbReference type="Proteomes" id="UP001056120">
    <property type="component" value="Linkage Group LG18"/>
</dbReference>
<sequence>MEPRFHHRLLRTVFLTVIFISVHSSSHHHHRRRLLDEGGDTGLVCDSSLDFENVRIKNAYIALQAWKVVIESDPHGATDNWIGSNVCNYTGVFCSKSLDNPQERTVAGIDLNHKDLAGKLPDHLGLLYDLGIFHINSNRFCGILPRSFLNFKILFELDLSNNRFTGSFPLFVLALPELKYLDIRFNEFEGKLPEELFNKNLDAILVNNNRFTDNLPENIGNSPASVIVLANNKFTGCVPSSVTKMTERLDELVLRNNGFDSCMPETIGKLKNLTVLDVSFNGLKGGLPLSIGEMTNLEVLNVAHNMLSGDIPASLCLLPKLEGFRYEYNFFVNQTNNCLKLAGFDDKRNCFRERPEQRTRTQCMKYLSRPLNCSTLGCPGQHPPPPPPPPPLPVPVPLPPPSPSSPPLQPPSPPQPSPTIPPPISLSPSQPPTHMPSPISENLPPHNYICPPCDQRPITCDHKPPSPSPNNQPEPPQFPPSSGDNQG</sequence>
<dbReference type="EMBL" id="CM042035">
    <property type="protein sequence ID" value="KAI3755991.1"/>
    <property type="molecule type" value="Genomic_DNA"/>
</dbReference>
<reference evidence="1 2" key="2">
    <citation type="journal article" date="2022" name="Mol. Ecol. Resour.">
        <title>The genomes of chicory, endive, great burdock and yacon provide insights into Asteraceae paleo-polyploidization history and plant inulin production.</title>
        <authorList>
            <person name="Fan W."/>
            <person name="Wang S."/>
            <person name="Wang H."/>
            <person name="Wang A."/>
            <person name="Jiang F."/>
            <person name="Liu H."/>
            <person name="Zhao H."/>
            <person name="Xu D."/>
            <person name="Zhang Y."/>
        </authorList>
    </citation>
    <scope>NUCLEOTIDE SEQUENCE [LARGE SCALE GENOMIC DNA]</scope>
    <source>
        <strain evidence="2">cv. Yunnan</strain>
        <tissue evidence="1">Leaves</tissue>
    </source>
</reference>
<gene>
    <name evidence="1" type="ORF">L1987_55802</name>
</gene>
<evidence type="ECO:0000313" key="1">
    <source>
        <dbReference type="EMBL" id="KAI3755991.1"/>
    </source>
</evidence>